<evidence type="ECO:0000259" key="2">
    <source>
        <dbReference type="Pfam" id="PF03281"/>
    </source>
</evidence>
<dbReference type="InterPro" id="IPR024810">
    <property type="entry name" value="MAB21L/cGLR"/>
</dbReference>
<evidence type="ECO:0000259" key="3">
    <source>
        <dbReference type="Pfam" id="PF20266"/>
    </source>
</evidence>
<keyword evidence="5" id="KW-1185">Reference proteome</keyword>
<organism evidence="4 5">
    <name type="scientific">Sinanodonta woodiana</name>
    <name type="common">Chinese pond mussel</name>
    <name type="synonym">Anodonta woodiana</name>
    <dbReference type="NCBI Taxonomy" id="1069815"/>
    <lineage>
        <taxon>Eukaryota</taxon>
        <taxon>Metazoa</taxon>
        <taxon>Spiralia</taxon>
        <taxon>Lophotrochozoa</taxon>
        <taxon>Mollusca</taxon>
        <taxon>Bivalvia</taxon>
        <taxon>Autobranchia</taxon>
        <taxon>Heteroconchia</taxon>
        <taxon>Palaeoheterodonta</taxon>
        <taxon>Unionida</taxon>
        <taxon>Unionoidea</taxon>
        <taxon>Unionidae</taxon>
        <taxon>Unioninae</taxon>
        <taxon>Sinanodonta</taxon>
    </lineage>
</organism>
<evidence type="ECO:0000313" key="4">
    <source>
        <dbReference type="EMBL" id="KAL3857527.1"/>
    </source>
</evidence>
<gene>
    <name evidence="4" type="ORF">ACJMK2_012187</name>
</gene>
<dbReference type="PANTHER" id="PTHR10656">
    <property type="entry name" value="CELL FATE DETERMINING PROTEIN MAB21-RELATED"/>
    <property type="match status" value="1"/>
</dbReference>
<protein>
    <recommendedName>
        <fullName evidence="6">Mab-21-like HhH/H2TH-like domain-containing protein</fullName>
    </recommendedName>
</protein>
<comment type="similarity">
    <text evidence="1">Belongs to the mab-21 family.</text>
</comment>
<evidence type="ECO:0000256" key="1">
    <source>
        <dbReference type="ARBA" id="ARBA00008307"/>
    </source>
</evidence>
<proteinExistence type="inferred from homology"/>
<accession>A0ABD3VAH5</accession>
<dbReference type="PANTHER" id="PTHR10656:SF69">
    <property type="entry name" value="MAB-21-LIKE HHH_H2TH-LIKE DOMAIN-CONTAINING PROTEIN"/>
    <property type="match status" value="1"/>
</dbReference>
<dbReference type="Pfam" id="PF03281">
    <property type="entry name" value="Mab-21"/>
    <property type="match status" value="1"/>
</dbReference>
<dbReference type="Gene3D" id="1.10.1410.40">
    <property type="match status" value="1"/>
</dbReference>
<sequence>MTLNIPEYYKEVSLRLNRVLDTVGLGEDIRWQKINIWIQTQKMQSVIFGDPRLLGSQVEATTTPRLQSDIDVIVPMSFTVIQNLESWVPENVNLLVVSDENTPPGYVKLQVVRHDLPLPIYNQYEDLFNVDRYDRSVLCNEFWKLNIAAEHHGPANTEVISNRLSIDTVFAARLHTWPYKASAWLTRNRCHNWPSQRTIDLIQQTGALLVPVGHKASPEEHLEWRLSISFGEKLLVWLFNSTQYKCYVLLKMINKSFITPVVGNDVLSSYHCKTCIFYLLENTPTTMWQPDNLLLCVEMCLRLLYTWTESKNCPNYFIPDENMFQCKVYGHVQGRLLDALSNLLNQEGRYLTKMSCDRIGLKLVRTCQSPFLELELETPDVGAVLGVSVYFQLFSAGHLVCDPIGFAWLLFSQEVALEVKAFLRKFYCSNIGSKLASISLSSESPDQRGLDIAHELLVLGSSSDVTSGKLKLAAFYLVLDNLDMCEGVLNEIRANYTYTILYPFHLYQPILEAKLNENLTVSEIISHCTSFPIAYEPLEEMKCIPKALIPEMFRTTGFEQDDPYISYTKNIARIDAKVYLHFMEFLCYYRQNKTSHKQAALDNIIFVIQHEPVQFEDTALNLLAYCLRLEGRIVNAHKVLLKSMKLKNGHNAAKWHISTFINAAFRFLRDGQC</sequence>
<dbReference type="InterPro" id="IPR046903">
    <property type="entry name" value="Mab-21-like_nuc_Trfase"/>
</dbReference>
<feature type="domain" description="Mab-21-like HhH/H2TH-like" evidence="3">
    <location>
        <begin position="245"/>
        <end position="326"/>
    </location>
</feature>
<evidence type="ECO:0000313" key="5">
    <source>
        <dbReference type="Proteomes" id="UP001634394"/>
    </source>
</evidence>
<comment type="caution">
    <text evidence="4">The sequence shown here is derived from an EMBL/GenBank/DDBJ whole genome shotgun (WGS) entry which is preliminary data.</text>
</comment>
<dbReference type="SMART" id="SM01265">
    <property type="entry name" value="Mab-21"/>
    <property type="match status" value="1"/>
</dbReference>
<dbReference type="Proteomes" id="UP001634394">
    <property type="component" value="Unassembled WGS sequence"/>
</dbReference>
<evidence type="ECO:0008006" key="6">
    <source>
        <dbReference type="Google" id="ProtNLM"/>
    </source>
</evidence>
<name>A0ABD3VAH5_SINWO</name>
<dbReference type="EMBL" id="JBJQND010000013">
    <property type="protein sequence ID" value="KAL3857527.1"/>
    <property type="molecule type" value="Genomic_DNA"/>
</dbReference>
<dbReference type="InterPro" id="IPR046906">
    <property type="entry name" value="Mab-21_HhH/H2TH-like"/>
</dbReference>
<feature type="domain" description="Mab-21-like nucleotidyltransferase" evidence="2">
    <location>
        <begin position="146"/>
        <end position="235"/>
    </location>
</feature>
<dbReference type="AlphaFoldDB" id="A0ABD3VAH5"/>
<reference evidence="4 5" key="1">
    <citation type="submission" date="2024-11" db="EMBL/GenBank/DDBJ databases">
        <title>Chromosome-level genome assembly of the freshwater bivalve Anodonta woodiana.</title>
        <authorList>
            <person name="Chen X."/>
        </authorList>
    </citation>
    <scope>NUCLEOTIDE SEQUENCE [LARGE SCALE GENOMIC DNA]</scope>
    <source>
        <strain evidence="4">MN2024</strain>
        <tissue evidence="4">Gills</tissue>
    </source>
</reference>
<dbReference type="Pfam" id="PF20266">
    <property type="entry name" value="Mab-21_C"/>
    <property type="match status" value="1"/>
</dbReference>